<dbReference type="GO" id="GO:0016757">
    <property type="term" value="F:glycosyltransferase activity"/>
    <property type="evidence" value="ECO:0007669"/>
    <property type="project" value="UniProtKB-KW"/>
</dbReference>
<dbReference type="SUPFAM" id="SSF53756">
    <property type="entry name" value="UDP-Glycosyltransferase/glycogen phosphorylase"/>
    <property type="match status" value="1"/>
</dbReference>
<reference evidence="4 5" key="1">
    <citation type="submission" date="2018-08" db="EMBL/GenBank/DDBJ databases">
        <title>Cellulomonas rhizosphaerae sp. nov., a novel actinomycete isolated from soil.</title>
        <authorList>
            <person name="Tian Y."/>
        </authorList>
    </citation>
    <scope>NUCLEOTIDE SEQUENCE [LARGE SCALE GENOMIC DNA]</scope>
    <source>
        <strain evidence="4 5">NEAU-TCZ24</strain>
    </source>
</reference>
<dbReference type="EMBL" id="QWKP01000105">
    <property type="protein sequence ID" value="RHA44220.1"/>
    <property type="molecule type" value="Genomic_DNA"/>
</dbReference>
<name>A0A413RQM2_9CELL</name>
<dbReference type="Gene3D" id="3.40.50.2000">
    <property type="entry name" value="Glycogen Phosphorylase B"/>
    <property type="match status" value="1"/>
</dbReference>
<accession>A0A413RQM2</accession>
<evidence type="ECO:0000313" key="4">
    <source>
        <dbReference type="EMBL" id="RHA44220.1"/>
    </source>
</evidence>
<feature type="domain" description="Glycosyltransferase subfamily 4-like N-terminal" evidence="3">
    <location>
        <begin position="15"/>
        <end position="163"/>
    </location>
</feature>
<comment type="caution">
    <text evidence="4">The sequence shown here is derived from an EMBL/GenBank/DDBJ whole genome shotgun (WGS) entry which is preliminary data.</text>
</comment>
<evidence type="ECO:0000256" key="1">
    <source>
        <dbReference type="ARBA" id="ARBA00022676"/>
    </source>
</evidence>
<evidence type="ECO:0000313" key="5">
    <source>
        <dbReference type="Proteomes" id="UP000283374"/>
    </source>
</evidence>
<evidence type="ECO:0000256" key="2">
    <source>
        <dbReference type="ARBA" id="ARBA00022679"/>
    </source>
</evidence>
<dbReference type="Proteomes" id="UP000283374">
    <property type="component" value="Unassembled WGS sequence"/>
</dbReference>
<gene>
    <name evidence="4" type="ORF">D1825_02400</name>
</gene>
<keyword evidence="5" id="KW-1185">Reference proteome</keyword>
<sequence>MEATLGAPPLAVGSARRAGTIRVVAVPAGHPYVRAVTADRGVTVLPDPPVLGAPAGQWWPPAALDASWIEQHAADADLLHVHFGTESFTLDHLRSALDAARQAGWPVVVTVHDIDHPQLRDQSHYVAQLGILLERADAVVTLTPGAAAEVRRRWHREAQVVPHPRILAPGWSDGAGVAPHTPRVAAHLKDLRPGIDAPSTIAALTAASRHLRADGIEVEIEVHLRDRTRDAALAARVRELCTAGGLTLVEQGRLTDDELAAHLARLGACVLAYGHGTHSGWLELCWDLGVPVVAPAVGHLRDQHRDGSVLPVVPLDQPGAGADVAQALAIALTQPAAGTRDRRALVGRRAEARVVTDRVATEAHRALYQRLIEAGR</sequence>
<proteinExistence type="predicted"/>
<dbReference type="Pfam" id="PF13439">
    <property type="entry name" value="Glyco_transf_4"/>
    <property type="match status" value="1"/>
</dbReference>
<organism evidence="4 5">
    <name type="scientific">Cellulomonas rhizosphaerae</name>
    <dbReference type="NCBI Taxonomy" id="2293719"/>
    <lineage>
        <taxon>Bacteria</taxon>
        <taxon>Bacillati</taxon>
        <taxon>Actinomycetota</taxon>
        <taxon>Actinomycetes</taxon>
        <taxon>Micrococcales</taxon>
        <taxon>Cellulomonadaceae</taxon>
        <taxon>Cellulomonas</taxon>
    </lineage>
</organism>
<protein>
    <recommendedName>
        <fullName evidence="3">Glycosyltransferase subfamily 4-like N-terminal domain-containing protein</fullName>
    </recommendedName>
</protein>
<keyword evidence="1" id="KW-0328">Glycosyltransferase</keyword>
<dbReference type="AlphaFoldDB" id="A0A413RQM2"/>
<evidence type="ECO:0000259" key="3">
    <source>
        <dbReference type="Pfam" id="PF13439"/>
    </source>
</evidence>
<dbReference type="InterPro" id="IPR028098">
    <property type="entry name" value="Glyco_trans_4-like_N"/>
</dbReference>
<keyword evidence="2" id="KW-0808">Transferase</keyword>